<dbReference type="EMBL" id="CP048630">
    <property type="protein sequence ID" value="QIB32981.1"/>
    <property type="molecule type" value="Genomic_DNA"/>
</dbReference>
<keyword evidence="2" id="KW-0012">Acyltransferase</keyword>
<keyword evidence="3" id="KW-1185">Reference proteome</keyword>
<evidence type="ECO:0000259" key="1">
    <source>
        <dbReference type="SMART" id="SM00827"/>
    </source>
</evidence>
<dbReference type="InterPro" id="IPR014043">
    <property type="entry name" value="Acyl_transferase_dom"/>
</dbReference>
<dbReference type="GO" id="GO:0004314">
    <property type="term" value="F:[acyl-carrier-protein] S-malonyltransferase activity"/>
    <property type="evidence" value="ECO:0007669"/>
    <property type="project" value="TreeGrafter"/>
</dbReference>
<dbReference type="Gene3D" id="3.40.366.10">
    <property type="entry name" value="Malonyl-Coenzyme A Acyl Carrier Protein, domain 2"/>
    <property type="match status" value="1"/>
</dbReference>
<keyword evidence="2" id="KW-0808">Transferase</keyword>
<name>A0A6P1YJW3_9HYPH</name>
<evidence type="ECO:0000313" key="2">
    <source>
        <dbReference type="EMBL" id="QIB32981.1"/>
    </source>
</evidence>
<feature type="domain" description="Malonyl-CoA:ACP transacylase (MAT)" evidence="1">
    <location>
        <begin position="6"/>
        <end position="310"/>
    </location>
</feature>
<dbReference type="KEGG" id="apra:G3A50_04075"/>
<dbReference type="GO" id="GO:0006633">
    <property type="term" value="P:fatty acid biosynthetic process"/>
    <property type="evidence" value="ECO:0007669"/>
    <property type="project" value="TreeGrafter"/>
</dbReference>
<dbReference type="PANTHER" id="PTHR42681:SF6">
    <property type="entry name" value="BLL0263 PROTEIN"/>
    <property type="match status" value="1"/>
</dbReference>
<organism evidence="2 3">
    <name type="scientific">Ancylobacter pratisalsi</name>
    <dbReference type="NCBI Taxonomy" id="1745854"/>
    <lineage>
        <taxon>Bacteria</taxon>
        <taxon>Pseudomonadati</taxon>
        <taxon>Pseudomonadota</taxon>
        <taxon>Alphaproteobacteria</taxon>
        <taxon>Hyphomicrobiales</taxon>
        <taxon>Xanthobacteraceae</taxon>
        <taxon>Ancylobacter</taxon>
    </lineage>
</organism>
<dbReference type="AlphaFoldDB" id="A0A6P1YJW3"/>
<reference evidence="2 3" key="1">
    <citation type="submission" date="2020-02" db="EMBL/GenBank/DDBJ databases">
        <authorList>
            <person name="Li G."/>
        </authorList>
    </citation>
    <scope>NUCLEOTIDE SEQUENCE [LARGE SCALE GENOMIC DNA]</scope>
    <source>
        <strain evidence="2 3">DSM 102029</strain>
    </source>
</reference>
<dbReference type="InterPro" id="IPR016035">
    <property type="entry name" value="Acyl_Trfase/lysoPLipase"/>
</dbReference>
<gene>
    <name evidence="2" type="ORF">G3A50_04075</name>
</gene>
<dbReference type="SUPFAM" id="SSF55048">
    <property type="entry name" value="Probable ACP-binding domain of malonyl-CoA ACP transacylase"/>
    <property type="match status" value="1"/>
</dbReference>
<dbReference type="SUPFAM" id="SSF52151">
    <property type="entry name" value="FabD/lysophospholipase-like"/>
    <property type="match status" value="1"/>
</dbReference>
<dbReference type="InterPro" id="IPR050858">
    <property type="entry name" value="Mal-CoA-ACP_Trans/PKS_FabD"/>
</dbReference>
<dbReference type="InterPro" id="IPR016036">
    <property type="entry name" value="Malonyl_transacylase_ACP-bd"/>
</dbReference>
<dbReference type="Proteomes" id="UP000464751">
    <property type="component" value="Chromosome"/>
</dbReference>
<dbReference type="Pfam" id="PF00698">
    <property type="entry name" value="Acyl_transf_1"/>
    <property type="match status" value="1"/>
</dbReference>
<dbReference type="Gene3D" id="3.30.70.250">
    <property type="entry name" value="Malonyl-CoA ACP transacylase, ACP-binding"/>
    <property type="match status" value="1"/>
</dbReference>
<protein>
    <submittedName>
        <fullName evidence="2">Acyltransferase domain-containing protein</fullName>
    </submittedName>
</protein>
<sequence length="312" mass="32693">MGVMLLCPGQGTQHPAMFNRLIDEPAAQQVLDTAADRLGVDLRCMGTSADRLDYADNRVAQILITAHCLAVHAILGAEVGDICVGYSVGEIAANACAGALDATAAFDLIEERVSCMDDACRSGRHAQGMLAVIGIPIATIQTLAIEGGLAVAIINGPDHVVLGGPVEALDRFEPTLEAKGARNVKRLAVRIAAHTPFIADAGPVFAAALARTQWQPARIPVLSGVDGRLIKNREDAVTALSEQLWKTLDFSRCLQLAGERGATCALEIGPGHSLTRLAADLLPGVPVRAFEDFRSAAGPSKWLAAQARNLAG</sequence>
<accession>A0A6P1YJW3</accession>
<dbReference type="SMART" id="SM00827">
    <property type="entry name" value="PKS_AT"/>
    <property type="match status" value="1"/>
</dbReference>
<dbReference type="RefSeq" id="WP_163074066.1">
    <property type="nucleotide sequence ID" value="NZ_CP048630.1"/>
</dbReference>
<dbReference type="PANTHER" id="PTHR42681">
    <property type="entry name" value="MALONYL-COA-ACYL CARRIER PROTEIN TRANSACYLASE, MITOCHONDRIAL"/>
    <property type="match status" value="1"/>
</dbReference>
<evidence type="ECO:0000313" key="3">
    <source>
        <dbReference type="Proteomes" id="UP000464751"/>
    </source>
</evidence>
<dbReference type="InterPro" id="IPR001227">
    <property type="entry name" value="Ac_transferase_dom_sf"/>
</dbReference>
<proteinExistence type="predicted"/>
<dbReference type="GO" id="GO:0005829">
    <property type="term" value="C:cytosol"/>
    <property type="evidence" value="ECO:0007669"/>
    <property type="project" value="TreeGrafter"/>
</dbReference>